<keyword evidence="2" id="KW-1185">Reference proteome</keyword>
<evidence type="ECO:0000313" key="1">
    <source>
        <dbReference type="EMBL" id="KAK3800550.1"/>
    </source>
</evidence>
<dbReference type="AlphaFoldDB" id="A0AAE1EBH8"/>
<sequence>MMTDHVTGPSAALLRDTPTPAWTRYTRDLHLSATSSGVSSGLSINFRLVGGKKRKPPLTITSRLFHDSPV</sequence>
<proteinExistence type="predicted"/>
<gene>
    <name evidence="1" type="ORF">RRG08_013391</name>
</gene>
<evidence type="ECO:0000313" key="2">
    <source>
        <dbReference type="Proteomes" id="UP001283361"/>
    </source>
</evidence>
<name>A0AAE1EBH8_9GAST</name>
<organism evidence="1 2">
    <name type="scientific">Elysia crispata</name>
    <name type="common">lettuce slug</name>
    <dbReference type="NCBI Taxonomy" id="231223"/>
    <lineage>
        <taxon>Eukaryota</taxon>
        <taxon>Metazoa</taxon>
        <taxon>Spiralia</taxon>
        <taxon>Lophotrochozoa</taxon>
        <taxon>Mollusca</taxon>
        <taxon>Gastropoda</taxon>
        <taxon>Heterobranchia</taxon>
        <taxon>Euthyneura</taxon>
        <taxon>Panpulmonata</taxon>
        <taxon>Sacoglossa</taxon>
        <taxon>Placobranchoidea</taxon>
        <taxon>Plakobranchidae</taxon>
        <taxon>Elysia</taxon>
    </lineage>
</organism>
<accession>A0AAE1EBH8</accession>
<reference evidence="1" key="1">
    <citation type="journal article" date="2023" name="G3 (Bethesda)">
        <title>A reference genome for the long-term kleptoplast-retaining sea slug Elysia crispata morphotype clarki.</title>
        <authorList>
            <person name="Eastman K.E."/>
            <person name="Pendleton A.L."/>
            <person name="Shaikh M.A."/>
            <person name="Suttiyut T."/>
            <person name="Ogas R."/>
            <person name="Tomko P."/>
            <person name="Gavelis G."/>
            <person name="Widhalm J.R."/>
            <person name="Wisecaver J.H."/>
        </authorList>
    </citation>
    <scope>NUCLEOTIDE SEQUENCE</scope>
    <source>
        <strain evidence="1">ECLA1</strain>
    </source>
</reference>
<dbReference type="EMBL" id="JAWDGP010000445">
    <property type="protein sequence ID" value="KAK3800550.1"/>
    <property type="molecule type" value="Genomic_DNA"/>
</dbReference>
<dbReference type="Proteomes" id="UP001283361">
    <property type="component" value="Unassembled WGS sequence"/>
</dbReference>
<protein>
    <submittedName>
        <fullName evidence="1">Uncharacterized protein</fullName>
    </submittedName>
</protein>
<comment type="caution">
    <text evidence="1">The sequence shown here is derived from an EMBL/GenBank/DDBJ whole genome shotgun (WGS) entry which is preliminary data.</text>
</comment>